<protein>
    <submittedName>
        <fullName evidence="3">Uncharacterized protein</fullName>
    </submittedName>
</protein>
<organism evidence="3 4">
    <name type="scientific">Monoraphidium neglectum</name>
    <dbReference type="NCBI Taxonomy" id="145388"/>
    <lineage>
        <taxon>Eukaryota</taxon>
        <taxon>Viridiplantae</taxon>
        <taxon>Chlorophyta</taxon>
        <taxon>core chlorophytes</taxon>
        <taxon>Chlorophyceae</taxon>
        <taxon>CS clade</taxon>
        <taxon>Sphaeropleales</taxon>
        <taxon>Selenastraceae</taxon>
        <taxon>Monoraphidium</taxon>
    </lineage>
</organism>
<name>A0A0D2MKB5_9CHLO</name>
<dbReference type="EMBL" id="KK100857">
    <property type="protein sequence ID" value="KIZ03405.1"/>
    <property type="molecule type" value="Genomic_DNA"/>
</dbReference>
<reference evidence="3 4" key="1">
    <citation type="journal article" date="2013" name="BMC Genomics">
        <title>Reconstruction of the lipid metabolism for the microalga Monoraphidium neglectum from its genome sequence reveals characteristics suitable for biofuel production.</title>
        <authorList>
            <person name="Bogen C."/>
            <person name="Al-Dilaimi A."/>
            <person name="Albersmeier A."/>
            <person name="Wichmann J."/>
            <person name="Grundmann M."/>
            <person name="Rupp O."/>
            <person name="Lauersen K.J."/>
            <person name="Blifernez-Klassen O."/>
            <person name="Kalinowski J."/>
            <person name="Goesmann A."/>
            <person name="Mussgnug J.H."/>
            <person name="Kruse O."/>
        </authorList>
    </citation>
    <scope>NUCLEOTIDE SEQUENCE [LARGE SCALE GENOMIC DNA]</scope>
    <source>
        <strain evidence="3 4">SAG 48.87</strain>
    </source>
</reference>
<dbReference type="RefSeq" id="XP_013902424.1">
    <property type="nucleotide sequence ID" value="XM_014046970.1"/>
</dbReference>
<feature type="compositionally biased region" description="Low complexity" evidence="2">
    <location>
        <begin position="187"/>
        <end position="200"/>
    </location>
</feature>
<evidence type="ECO:0000256" key="2">
    <source>
        <dbReference type="SAM" id="MobiDB-lite"/>
    </source>
</evidence>
<evidence type="ECO:0000256" key="1">
    <source>
        <dbReference type="SAM" id="Coils"/>
    </source>
</evidence>
<dbReference type="Proteomes" id="UP000054498">
    <property type="component" value="Unassembled WGS sequence"/>
</dbReference>
<dbReference type="KEGG" id="mng:MNEG_4554"/>
<dbReference type="AlphaFoldDB" id="A0A0D2MKB5"/>
<feature type="region of interest" description="Disordered" evidence="2">
    <location>
        <begin position="182"/>
        <end position="230"/>
    </location>
</feature>
<keyword evidence="1" id="KW-0175">Coiled coil</keyword>
<gene>
    <name evidence="3" type="ORF">MNEG_4554</name>
</gene>
<sequence>MRQELVALRQEKAALRQEEAALLQDEAALLQEEAALLQEEAALLQQEAALQRKELLLLEQQSGGHVHLHILMPRGQSMDLRAQLEDGGLDLWQLGKERGIELQSFCVSEAELSAEGVKQIKWQPIKQWNLKLDPSSCHVYVKSKPAAAMIRQGGTTFIEGAHPTMVSGGPPANAGEAMNQAVASFAQQQQQQQQQQWPQQGADRSQQEQQQWVKQMMGDTPKMQQWQQQH</sequence>
<dbReference type="GeneID" id="25737431"/>
<accession>A0A0D2MKB5</accession>
<evidence type="ECO:0000313" key="4">
    <source>
        <dbReference type="Proteomes" id="UP000054498"/>
    </source>
</evidence>
<keyword evidence="4" id="KW-1185">Reference proteome</keyword>
<evidence type="ECO:0000313" key="3">
    <source>
        <dbReference type="EMBL" id="KIZ03405.1"/>
    </source>
</evidence>
<feature type="coiled-coil region" evidence="1">
    <location>
        <begin position="5"/>
        <end position="61"/>
    </location>
</feature>
<proteinExistence type="predicted"/>